<keyword evidence="2" id="KW-0547">Nucleotide-binding</keyword>
<dbReference type="InterPro" id="IPR003593">
    <property type="entry name" value="AAA+_ATPase"/>
</dbReference>
<organism evidence="5">
    <name type="scientific">Dolosigranulum savutiense</name>
    <dbReference type="NCBI Taxonomy" id="3110288"/>
    <lineage>
        <taxon>Bacteria</taxon>
        <taxon>Bacillati</taxon>
        <taxon>Bacillota</taxon>
        <taxon>Bacilli</taxon>
        <taxon>Lactobacillales</taxon>
        <taxon>Carnobacteriaceae</taxon>
        <taxon>Dolosigranulum</taxon>
    </lineage>
</organism>
<evidence type="ECO:0000259" key="4">
    <source>
        <dbReference type="SMART" id="SM00382"/>
    </source>
</evidence>
<evidence type="ECO:0000313" key="5">
    <source>
        <dbReference type="EMBL" id="XBC50353.1"/>
    </source>
</evidence>
<dbReference type="InterPro" id="IPR027417">
    <property type="entry name" value="P-loop_NTPase"/>
</dbReference>
<dbReference type="GO" id="GO:0005524">
    <property type="term" value="F:ATP binding"/>
    <property type="evidence" value="ECO:0007669"/>
    <property type="project" value="UniProtKB-KW"/>
</dbReference>
<dbReference type="InterPro" id="IPR003439">
    <property type="entry name" value="ABC_transporter-like_ATP-bd"/>
</dbReference>
<evidence type="ECO:0000256" key="1">
    <source>
        <dbReference type="ARBA" id="ARBA00022448"/>
    </source>
</evidence>
<evidence type="ECO:0000256" key="3">
    <source>
        <dbReference type="ARBA" id="ARBA00022840"/>
    </source>
</evidence>
<keyword evidence="3 5" id="KW-0067">ATP-binding</keyword>
<dbReference type="EMBL" id="CP142435">
    <property type="protein sequence ID" value="XBC50353.1"/>
    <property type="molecule type" value="Genomic_DNA"/>
</dbReference>
<feature type="domain" description="AAA+ ATPase" evidence="4">
    <location>
        <begin position="26"/>
        <end position="197"/>
    </location>
</feature>
<keyword evidence="1" id="KW-0813">Transport</keyword>
<dbReference type="PANTHER" id="PTHR42939:SF1">
    <property type="entry name" value="ABC TRANSPORTER ATP-BINDING PROTEIN ALBC-RELATED"/>
    <property type="match status" value="1"/>
</dbReference>
<gene>
    <name evidence="5" type="ORF">VUQ06_03795</name>
</gene>
<dbReference type="KEGG" id="dst:VUQ06_03795"/>
<dbReference type="InterPro" id="IPR051782">
    <property type="entry name" value="ABC_Transporter_VariousFunc"/>
</dbReference>
<sequence>MTDLHVQENVISRGNFSCQIPNLILRPNIYQLIGENGAGKSVFLASLAGVESPHIIENKDINVLYLSEVPIVYPFLTIEDNINLLHHFHQLTPDEEFIQKLYRGEQLATLASDASLGMQLKVGCTLLFQYQYWDLVILDETLSGIDKSSLTIIRESFQKLVDLNTIVIFVSHSDIFQDIEVSRLYIEQERLYESLER</sequence>
<proteinExistence type="predicted"/>
<dbReference type="PANTHER" id="PTHR42939">
    <property type="entry name" value="ABC TRANSPORTER ATP-BINDING PROTEIN ALBC-RELATED"/>
    <property type="match status" value="1"/>
</dbReference>
<dbReference type="SMART" id="SM00382">
    <property type="entry name" value="AAA"/>
    <property type="match status" value="1"/>
</dbReference>
<dbReference type="SUPFAM" id="SSF52540">
    <property type="entry name" value="P-loop containing nucleoside triphosphate hydrolases"/>
    <property type="match status" value="1"/>
</dbReference>
<evidence type="ECO:0000256" key="2">
    <source>
        <dbReference type="ARBA" id="ARBA00022741"/>
    </source>
</evidence>
<dbReference type="Gene3D" id="3.40.50.300">
    <property type="entry name" value="P-loop containing nucleotide triphosphate hydrolases"/>
    <property type="match status" value="1"/>
</dbReference>
<dbReference type="RefSeq" id="WP_208957790.1">
    <property type="nucleotide sequence ID" value="NZ_CP142435.1"/>
</dbReference>
<accession>A0AB74U1T0</accession>
<reference evidence="5" key="1">
    <citation type="submission" date="2023-12" db="EMBL/GenBank/DDBJ databases">
        <title>Dolosigranulum savutii sp. nov. isolated from human upper respiratory samples collected in Botswana.</title>
        <authorList>
            <person name="Kelly M.S."/>
        </authorList>
    </citation>
    <scope>NUCLEOTIDE SEQUENCE</scope>
    <source>
        <strain evidence="5">MSK294</strain>
    </source>
</reference>
<dbReference type="GO" id="GO:0016887">
    <property type="term" value="F:ATP hydrolysis activity"/>
    <property type="evidence" value="ECO:0007669"/>
    <property type="project" value="InterPro"/>
</dbReference>
<dbReference type="Pfam" id="PF00005">
    <property type="entry name" value="ABC_tran"/>
    <property type="match status" value="1"/>
</dbReference>
<protein>
    <submittedName>
        <fullName evidence="5">ATP-binding cassette domain-containing protein</fullName>
    </submittedName>
</protein>
<name>A0AB74U1T0_9LACT</name>
<dbReference type="AlphaFoldDB" id="A0AB74U1T0"/>